<evidence type="ECO:0000313" key="1">
    <source>
        <dbReference type="EMBL" id="MDQ0202366.1"/>
    </source>
</evidence>
<dbReference type="Proteomes" id="UP001239167">
    <property type="component" value="Unassembled WGS sequence"/>
</dbReference>
<dbReference type="RefSeq" id="WP_196605894.1">
    <property type="nucleotide sequence ID" value="NZ_CP116940.1"/>
</dbReference>
<evidence type="ECO:0008006" key="3">
    <source>
        <dbReference type="Google" id="ProtNLM"/>
    </source>
</evidence>
<evidence type="ECO:0000313" key="2">
    <source>
        <dbReference type="Proteomes" id="UP001239167"/>
    </source>
</evidence>
<organism evidence="1 2">
    <name type="scientific">Pectinatus haikarae</name>
    <dbReference type="NCBI Taxonomy" id="349096"/>
    <lineage>
        <taxon>Bacteria</taxon>
        <taxon>Bacillati</taxon>
        <taxon>Bacillota</taxon>
        <taxon>Negativicutes</taxon>
        <taxon>Selenomonadales</taxon>
        <taxon>Selenomonadaceae</taxon>
        <taxon>Pectinatus</taxon>
    </lineage>
</organism>
<dbReference type="Pfam" id="PF12646">
    <property type="entry name" value="DUF3783"/>
    <property type="match status" value="1"/>
</dbReference>
<comment type="caution">
    <text evidence="1">The sequence shown here is derived from an EMBL/GenBank/DDBJ whole genome shotgun (WGS) entry which is preliminary data.</text>
</comment>
<proteinExistence type="predicted"/>
<keyword evidence="2" id="KW-1185">Reference proteome</keyword>
<gene>
    <name evidence="1" type="ORF">J2S01_000051</name>
</gene>
<reference evidence="1 2" key="1">
    <citation type="submission" date="2023-07" db="EMBL/GenBank/DDBJ databases">
        <title>Genomic Encyclopedia of Type Strains, Phase IV (KMG-IV): sequencing the most valuable type-strain genomes for metagenomic binning, comparative biology and taxonomic classification.</title>
        <authorList>
            <person name="Goeker M."/>
        </authorList>
    </citation>
    <scope>NUCLEOTIDE SEQUENCE [LARGE SCALE GENOMIC DNA]</scope>
    <source>
        <strain evidence="1 2">DSM 16980</strain>
    </source>
</reference>
<sequence>MRKIKEEKVLLYNFIDEQFLQKVQDFFAAMHINTVVVKQNCHCQKVGYLLGLTGFSEVSIPDEKDFDFNHKVMIFHNIKSKRLDEVLAKLHNADIIISYKAVVTPLNRFWSLKRLCLTMYKEHGAFVDHKKKQEKNAQ</sequence>
<protein>
    <recommendedName>
        <fullName evidence="3">DUF3783 domain-containing protein</fullName>
    </recommendedName>
</protein>
<dbReference type="InterPro" id="IPR016621">
    <property type="entry name" value="UCP014543"/>
</dbReference>
<dbReference type="EMBL" id="JAUSUE010000001">
    <property type="protein sequence ID" value="MDQ0202366.1"/>
    <property type="molecule type" value="Genomic_DNA"/>
</dbReference>
<name>A0ABT9Y491_9FIRM</name>
<accession>A0ABT9Y491</accession>